<sequence length="168" mass="18768">MDPGGCYVPTNARATFYQWKHAKHLPLLSPRSPVAGGSRLNRHAGEKLLILGQGGKWTEGEDYGGSRVVDENMIILRMRIRQAEVSEGRHEVLSNWMEWEKKYYAQYYNEDVCEGVGLLQSFLMNTRPCLALGMGAILALSVPISSFVVIAHAIEVAKWVLSGFLLCK</sequence>
<evidence type="ECO:0000313" key="2">
    <source>
        <dbReference type="EMBL" id="GFS36890.1"/>
    </source>
</evidence>
<keyword evidence="1" id="KW-0472">Membrane</keyword>
<dbReference type="PANTHER" id="PTHR33782">
    <property type="entry name" value="OS01G0121600 PROTEIN"/>
    <property type="match status" value="1"/>
</dbReference>
<accession>A0A7J0DLX3</accession>
<dbReference type="PANTHER" id="PTHR33782:SF27">
    <property type="entry name" value="PROTEIN, PUTATIVE-RELATED"/>
    <property type="match status" value="1"/>
</dbReference>
<dbReference type="AlphaFoldDB" id="A0A7J0DLX3"/>
<proteinExistence type="predicted"/>
<protein>
    <submittedName>
        <fullName evidence="2">Uncharacterized protein</fullName>
    </submittedName>
</protein>
<reference evidence="3" key="1">
    <citation type="submission" date="2019-07" db="EMBL/GenBank/DDBJ databases">
        <title>De Novo Assembly of kiwifruit Actinidia rufa.</title>
        <authorList>
            <person name="Sugita-Konishi S."/>
            <person name="Sato K."/>
            <person name="Mori E."/>
            <person name="Abe Y."/>
            <person name="Kisaki G."/>
            <person name="Hamano K."/>
            <person name="Suezawa K."/>
            <person name="Otani M."/>
            <person name="Fukuda T."/>
            <person name="Manabe T."/>
            <person name="Gomi K."/>
            <person name="Tabuchi M."/>
            <person name="Akimitsu K."/>
            <person name="Kataoka I."/>
        </authorList>
    </citation>
    <scope>NUCLEOTIDE SEQUENCE [LARGE SCALE GENOMIC DNA]</scope>
    <source>
        <strain evidence="3">cv. Fuchu</strain>
    </source>
</reference>
<comment type="caution">
    <text evidence="2">The sequence shown here is derived from an EMBL/GenBank/DDBJ whole genome shotgun (WGS) entry which is preliminary data.</text>
</comment>
<dbReference type="Proteomes" id="UP000585474">
    <property type="component" value="Unassembled WGS sequence"/>
</dbReference>
<gene>
    <name evidence="2" type="ORF">Acr_00g0048550</name>
</gene>
<organism evidence="2 3">
    <name type="scientific">Actinidia rufa</name>
    <dbReference type="NCBI Taxonomy" id="165716"/>
    <lineage>
        <taxon>Eukaryota</taxon>
        <taxon>Viridiplantae</taxon>
        <taxon>Streptophyta</taxon>
        <taxon>Embryophyta</taxon>
        <taxon>Tracheophyta</taxon>
        <taxon>Spermatophyta</taxon>
        <taxon>Magnoliopsida</taxon>
        <taxon>eudicotyledons</taxon>
        <taxon>Gunneridae</taxon>
        <taxon>Pentapetalae</taxon>
        <taxon>asterids</taxon>
        <taxon>Ericales</taxon>
        <taxon>Actinidiaceae</taxon>
        <taxon>Actinidia</taxon>
    </lineage>
</organism>
<keyword evidence="1" id="KW-1133">Transmembrane helix</keyword>
<name>A0A7J0DLX3_9ERIC</name>
<feature type="transmembrane region" description="Helical" evidence="1">
    <location>
        <begin position="129"/>
        <end position="154"/>
    </location>
</feature>
<keyword evidence="1" id="KW-0812">Transmembrane</keyword>
<keyword evidence="3" id="KW-1185">Reference proteome</keyword>
<dbReference type="OrthoDB" id="672819at2759"/>
<evidence type="ECO:0000256" key="1">
    <source>
        <dbReference type="SAM" id="Phobius"/>
    </source>
</evidence>
<dbReference type="EMBL" id="BJWL01000267">
    <property type="protein sequence ID" value="GFS36890.1"/>
    <property type="molecule type" value="Genomic_DNA"/>
</dbReference>
<evidence type="ECO:0000313" key="3">
    <source>
        <dbReference type="Proteomes" id="UP000585474"/>
    </source>
</evidence>